<dbReference type="PANTHER" id="PTHR28127:SF1">
    <property type="entry name" value="RIBOSOME ASSEMBLY PROTEIN 3"/>
    <property type="match status" value="1"/>
</dbReference>
<sequence>MPPAAARPAQRKRTRKRKRRVASESSSSSSSGSDSETGEPSRPSKPTAPPISQPEASSSSSETSSDSSSDSEIEPEPTIPAGPTPIARQPNAVTKARPVGRTSPSPSPPPGEIPSFIHTTDPAEKESQEQLMKAKFRKFWMASVADGFKDDLEEIRKEPNLGTSRLSLLIDSLASGADVFTTSSRPNKSNSINEIEVIHQ</sequence>
<proteinExistence type="inferred from homology"/>
<dbReference type="OrthoDB" id="69550at2759"/>
<keyword evidence="7" id="KW-0687">Ribonucleoprotein</keyword>
<evidence type="ECO:0000313" key="10">
    <source>
        <dbReference type="EMBL" id="GLB33189.1"/>
    </source>
</evidence>
<name>A0A9P3UH48_LYOSH</name>
<dbReference type="AlphaFoldDB" id="A0A9P3UH48"/>
<dbReference type="InterPro" id="IPR028217">
    <property type="entry name" value="Rsa3_C"/>
</dbReference>
<evidence type="ECO:0000256" key="3">
    <source>
        <dbReference type="ARBA" id="ARBA00006256"/>
    </source>
</evidence>
<evidence type="ECO:0000313" key="11">
    <source>
        <dbReference type="Proteomes" id="UP001063166"/>
    </source>
</evidence>
<accession>A0A9P3UH48</accession>
<evidence type="ECO:0000256" key="8">
    <source>
        <dbReference type="SAM" id="MobiDB-lite"/>
    </source>
</evidence>
<evidence type="ECO:0000259" key="9">
    <source>
        <dbReference type="Pfam" id="PF14615"/>
    </source>
</evidence>
<evidence type="ECO:0000256" key="6">
    <source>
        <dbReference type="ARBA" id="ARBA00023242"/>
    </source>
</evidence>
<keyword evidence="6" id="KW-0539">Nucleus</keyword>
<evidence type="ECO:0000256" key="7">
    <source>
        <dbReference type="ARBA" id="ARBA00023274"/>
    </source>
</evidence>
<dbReference type="Proteomes" id="UP001063166">
    <property type="component" value="Unassembled WGS sequence"/>
</dbReference>
<dbReference type="GO" id="GO:0005730">
    <property type="term" value="C:nucleolus"/>
    <property type="evidence" value="ECO:0007669"/>
    <property type="project" value="UniProtKB-SubCell"/>
</dbReference>
<dbReference type="InterPro" id="IPR051898">
    <property type="entry name" value="Ribosome_Assembly_3"/>
</dbReference>
<evidence type="ECO:0000256" key="5">
    <source>
        <dbReference type="ARBA" id="ARBA00022517"/>
    </source>
</evidence>
<comment type="similarity">
    <text evidence="3">Belongs to the RSA3 family.</text>
</comment>
<gene>
    <name evidence="10" type="ORF">LshimejAT787_0100740</name>
</gene>
<comment type="function">
    <text evidence="1">Required for efficient biogenesis of the 60S ribosomal subunit.</text>
</comment>
<dbReference type="GO" id="GO:0030687">
    <property type="term" value="C:preribosome, large subunit precursor"/>
    <property type="evidence" value="ECO:0007669"/>
    <property type="project" value="TreeGrafter"/>
</dbReference>
<dbReference type="PANTHER" id="PTHR28127">
    <property type="entry name" value="RIBOSOME ASSEMBLY PROTEIN 3"/>
    <property type="match status" value="1"/>
</dbReference>
<feature type="compositionally biased region" description="Low complexity" evidence="8">
    <location>
        <begin position="53"/>
        <end position="68"/>
    </location>
</feature>
<evidence type="ECO:0000256" key="4">
    <source>
        <dbReference type="ARBA" id="ARBA00015339"/>
    </source>
</evidence>
<evidence type="ECO:0000256" key="2">
    <source>
        <dbReference type="ARBA" id="ARBA00004604"/>
    </source>
</evidence>
<dbReference type="Pfam" id="PF14615">
    <property type="entry name" value="Rsa3"/>
    <property type="match status" value="1"/>
</dbReference>
<protein>
    <recommendedName>
        <fullName evidence="4">Ribosome assembly protein 3</fullName>
    </recommendedName>
</protein>
<keyword evidence="11" id="KW-1185">Reference proteome</keyword>
<organism evidence="10 11">
    <name type="scientific">Lyophyllum shimeji</name>
    <name type="common">Hon-shimeji</name>
    <name type="synonym">Tricholoma shimeji</name>
    <dbReference type="NCBI Taxonomy" id="47721"/>
    <lineage>
        <taxon>Eukaryota</taxon>
        <taxon>Fungi</taxon>
        <taxon>Dikarya</taxon>
        <taxon>Basidiomycota</taxon>
        <taxon>Agaricomycotina</taxon>
        <taxon>Agaricomycetes</taxon>
        <taxon>Agaricomycetidae</taxon>
        <taxon>Agaricales</taxon>
        <taxon>Tricholomatineae</taxon>
        <taxon>Lyophyllaceae</taxon>
        <taxon>Lyophyllum</taxon>
    </lineage>
</organism>
<feature type="compositionally biased region" description="Low complexity" evidence="8">
    <location>
        <begin position="23"/>
        <end position="41"/>
    </location>
</feature>
<feature type="region of interest" description="Disordered" evidence="8">
    <location>
        <begin position="1"/>
        <end position="129"/>
    </location>
</feature>
<dbReference type="GO" id="GO:0000027">
    <property type="term" value="P:ribosomal large subunit assembly"/>
    <property type="evidence" value="ECO:0007669"/>
    <property type="project" value="TreeGrafter"/>
</dbReference>
<keyword evidence="5" id="KW-0690">Ribosome biogenesis</keyword>
<feature type="domain" description="Ribosome-assembly protein 3 C-terminal" evidence="9">
    <location>
        <begin position="136"/>
        <end position="181"/>
    </location>
</feature>
<reference evidence="10" key="1">
    <citation type="submission" date="2022-07" db="EMBL/GenBank/DDBJ databases">
        <title>The genome of Lyophyllum shimeji provides insight into the initial evolution of ectomycorrhizal fungal genome.</title>
        <authorList>
            <person name="Kobayashi Y."/>
            <person name="Shibata T."/>
            <person name="Hirakawa H."/>
            <person name="Shigenobu S."/>
            <person name="Nishiyama T."/>
            <person name="Yamada A."/>
            <person name="Hasebe M."/>
            <person name="Kawaguchi M."/>
        </authorList>
    </citation>
    <scope>NUCLEOTIDE SEQUENCE</scope>
    <source>
        <strain evidence="10">AT787</strain>
    </source>
</reference>
<comment type="caution">
    <text evidence="10">The sequence shown here is derived from an EMBL/GenBank/DDBJ whole genome shotgun (WGS) entry which is preliminary data.</text>
</comment>
<feature type="compositionally biased region" description="Basic residues" evidence="8">
    <location>
        <begin position="9"/>
        <end position="20"/>
    </location>
</feature>
<evidence type="ECO:0000256" key="1">
    <source>
        <dbReference type="ARBA" id="ARBA00003035"/>
    </source>
</evidence>
<dbReference type="EMBL" id="BRPK01000001">
    <property type="protein sequence ID" value="GLB33189.1"/>
    <property type="molecule type" value="Genomic_DNA"/>
</dbReference>
<comment type="subcellular location">
    <subcellularLocation>
        <location evidence="2">Nucleus</location>
        <location evidence="2">Nucleolus</location>
    </subcellularLocation>
</comment>